<gene>
    <name evidence="3" type="ORF">METZ01_LOCUS131860</name>
</gene>
<dbReference type="Gene3D" id="3.30.2350.10">
    <property type="entry name" value="Pseudouridine synthase"/>
    <property type="match status" value="1"/>
</dbReference>
<dbReference type="EMBL" id="UINC01018747">
    <property type="protein sequence ID" value="SVA79006.1"/>
    <property type="molecule type" value="Genomic_DNA"/>
</dbReference>
<organism evidence="3">
    <name type="scientific">marine metagenome</name>
    <dbReference type="NCBI Taxonomy" id="408172"/>
    <lineage>
        <taxon>unclassified sequences</taxon>
        <taxon>metagenomes</taxon>
        <taxon>ecological metagenomes</taxon>
    </lineage>
</organism>
<dbReference type="CDD" id="cd02869">
    <property type="entry name" value="PseudoU_synth_RluA_like"/>
    <property type="match status" value="1"/>
</dbReference>
<dbReference type="InterPro" id="IPR050188">
    <property type="entry name" value="RluA_PseudoU_synthase"/>
</dbReference>
<feature type="domain" description="Pseudouridine synthase RsuA/RluA-like" evidence="2">
    <location>
        <begin position="34"/>
        <end position="192"/>
    </location>
</feature>
<dbReference type="GO" id="GO:0000455">
    <property type="term" value="P:enzyme-directed rRNA pseudouridine synthesis"/>
    <property type="evidence" value="ECO:0007669"/>
    <property type="project" value="TreeGrafter"/>
</dbReference>
<dbReference type="SUPFAM" id="SSF55120">
    <property type="entry name" value="Pseudouridine synthase"/>
    <property type="match status" value="1"/>
</dbReference>
<proteinExistence type="inferred from homology"/>
<dbReference type="PANTHER" id="PTHR21600:SF87">
    <property type="entry name" value="RNA PSEUDOURIDYLATE SYNTHASE DOMAIN-CONTAINING PROTEIN 1"/>
    <property type="match status" value="1"/>
</dbReference>
<dbReference type="AlphaFoldDB" id="A0A381YPQ5"/>
<dbReference type="InterPro" id="IPR020103">
    <property type="entry name" value="PsdUridine_synth_cat_dom_sf"/>
</dbReference>
<name>A0A381YPQ5_9ZZZZ</name>
<dbReference type="GO" id="GO:0009982">
    <property type="term" value="F:pseudouridine synthase activity"/>
    <property type="evidence" value="ECO:0007669"/>
    <property type="project" value="InterPro"/>
</dbReference>
<dbReference type="InterPro" id="IPR006145">
    <property type="entry name" value="PsdUridine_synth_RsuA/RluA"/>
</dbReference>
<evidence type="ECO:0000313" key="3">
    <source>
        <dbReference type="EMBL" id="SVA79006.1"/>
    </source>
</evidence>
<sequence>MRRVVSSGGKNVIRLFASDESRSWVLPVLFEDEHYLALDKMSHMAVTHTQLFPDRPSLLQLIQHAVDSDARWVAKRNTRHFGFAYRIDFETSGITLFCKNNEACQKIGNLLGANEGQREFHCLVHGIPKEESFEIDAKIGWVPGRPEIMQAGRRGKQARTQFGVVERFAGITLLKCLPDTDRKHQIRAHLQHAGMPLLGDSFYGGQLLMLSKIKRNYRPRRDGKEQPLLDRAALHYSSLSFTHPMKSEPVNIESPMAKDMQVALKYLRKYAPPRVLPQSK</sequence>
<accession>A0A381YPQ5</accession>
<evidence type="ECO:0000259" key="2">
    <source>
        <dbReference type="Pfam" id="PF00849"/>
    </source>
</evidence>
<dbReference type="PANTHER" id="PTHR21600">
    <property type="entry name" value="MITOCHONDRIAL RNA PSEUDOURIDINE SYNTHASE"/>
    <property type="match status" value="1"/>
</dbReference>
<reference evidence="3" key="1">
    <citation type="submission" date="2018-05" db="EMBL/GenBank/DDBJ databases">
        <authorList>
            <person name="Lanie J.A."/>
            <person name="Ng W.-L."/>
            <person name="Kazmierczak K.M."/>
            <person name="Andrzejewski T.M."/>
            <person name="Davidsen T.M."/>
            <person name="Wayne K.J."/>
            <person name="Tettelin H."/>
            <person name="Glass J.I."/>
            <person name="Rusch D."/>
            <person name="Podicherti R."/>
            <person name="Tsui H.-C.T."/>
            <person name="Winkler M.E."/>
        </authorList>
    </citation>
    <scope>NUCLEOTIDE SEQUENCE</scope>
</reference>
<evidence type="ECO:0000256" key="1">
    <source>
        <dbReference type="ARBA" id="ARBA00010876"/>
    </source>
</evidence>
<comment type="similarity">
    <text evidence="1">Belongs to the pseudouridine synthase RluA family.</text>
</comment>
<dbReference type="GO" id="GO:0003723">
    <property type="term" value="F:RNA binding"/>
    <property type="evidence" value="ECO:0007669"/>
    <property type="project" value="InterPro"/>
</dbReference>
<dbReference type="Pfam" id="PF00849">
    <property type="entry name" value="PseudoU_synth_2"/>
    <property type="match status" value="1"/>
</dbReference>
<protein>
    <recommendedName>
        <fullName evidence="2">Pseudouridine synthase RsuA/RluA-like domain-containing protein</fullName>
    </recommendedName>
</protein>